<feature type="coiled-coil region" evidence="2">
    <location>
        <begin position="151"/>
        <end position="178"/>
    </location>
</feature>
<evidence type="ECO:0000259" key="3">
    <source>
        <dbReference type="Pfam" id="PF25954"/>
    </source>
</evidence>
<dbReference type="NCBIfam" id="TIGR01730">
    <property type="entry name" value="RND_mfp"/>
    <property type="match status" value="1"/>
</dbReference>
<dbReference type="GO" id="GO:0015562">
    <property type="term" value="F:efflux transmembrane transporter activity"/>
    <property type="evidence" value="ECO:0007669"/>
    <property type="project" value="TreeGrafter"/>
</dbReference>
<dbReference type="Gene3D" id="6.10.140.1990">
    <property type="match status" value="1"/>
</dbReference>
<dbReference type="GO" id="GO:1990281">
    <property type="term" value="C:efflux pump complex"/>
    <property type="evidence" value="ECO:0007669"/>
    <property type="project" value="TreeGrafter"/>
</dbReference>
<dbReference type="GO" id="GO:0030313">
    <property type="term" value="C:cell envelope"/>
    <property type="evidence" value="ECO:0007669"/>
    <property type="project" value="UniProtKB-SubCell"/>
</dbReference>
<gene>
    <name evidence="6" type="ORF">MNBD_ALPHA08-1931</name>
</gene>
<reference evidence="6" key="1">
    <citation type="submission" date="2018-06" db="EMBL/GenBank/DDBJ databases">
        <authorList>
            <person name="Zhirakovskaya E."/>
        </authorList>
    </citation>
    <scope>NUCLEOTIDE SEQUENCE</scope>
</reference>
<dbReference type="InterPro" id="IPR058637">
    <property type="entry name" value="YknX-like_C"/>
</dbReference>
<dbReference type="Pfam" id="PF25973">
    <property type="entry name" value="BSH_CzcB"/>
    <property type="match status" value="1"/>
</dbReference>
<dbReference type="Gene3D" id="2.40.420.20">
    <property type="match status" value="1"/>
</dbReference>
<dbReference type="Pfam" id="PF25989">
    <property type="entry name" value="YknX_C"/>
    <property type="match status" value="1"/>
</dbReference>
<dbReference type="GO" id="GO:1990195">
    <property type="term" value="C:macrolide transmembrane transporter complex"/>
    <property type="evidence" value="ECO:0007669"/>
    <property type="project" value="InterPro"/>
</dbReference>
<evidence type="ECO:0000259" key="4">
    <source>
        <dbReference type="Pfam" id="PF25973"/>
    </source>
</evidence>
<dbReference type="GO" id="GO:1990961">
    <property type="term" value="P:xenobiotic detoxification by transmembrane export across the plasma membrane"/>
    <property type="evidence" value="ECO:0007669"/>
    <property type="project" value="InterPro"/>
</dbReference>
<dbReference type="EMBL" id="UOEC01000086">
    <property type="protein sequence ID" value="VAV91049.1"/>
    <property type="molecule type" value="Genomic_DNA"/>
</dbReference>
<feature type="domain" description="CusB-like beta-barrel" evidence="3">
    <location>
        <begin position="220"/>
        <end position="288"/>
    </location>
</feature>
<dbReference type="InterPro" id="IPR058647">
    <property type="entry name" value="BSH_CzcB-like"/>
</dbReference>
<evidence type="ECO:0000259" key="5">
    <source>
        <dbReference type="Pfam" id="PF25989"/>
    </source>
</evidence>
<evidence type="ECO:0000256" key="2">
    <source>
        <dbReference type="SAM" id="Coils"/>
    </source>
</evidence>
<dbReference type="PANTHER" id="PTHR30469">
    <property type="entry name" value="MULTIDRUG RESISTANCE PROTEIN MDTA"/>
    <property type="match status" value="1"/>
</dbReference>
<dbReference type="InterPro" id="IPR058792">
    <property type="entry name" value="Beta-barrel_RND_2"/>
</dbReference>
<organism evidence="6">
    <name type="scientific">hydrothermal vent metagenome</name>
    <dbReference type="NCBI Taxonomy" id="652676"/>
    <lineage>
        <taxon>unclassified sequences</taxon>
        <taxon>metagenomes</taxon>
        <taxon>ecological metagenomes</taxon>
    </lineage>
</organism>
<dbReference type="Gene3D" id="2.40.50.100">
    <property type="match status" value="1"/>
</dbReference>
<protein>
    <submittedName>
        <fullName evidence="6">Uncharacterized protein</fullName>
    </submittedName>
</protein>
<keyword evidence="1 2" id="KW-0175">Coiled coil</keyword>
<feature type="domain" description="YknX-like C-terminal permuted SH3-like" evidence="5">
    <location>
        <begin position="300"/>
        <end position="367"/>
    </location>
</feature>
<dbReference type="InterPro" id="IPR006143">
    <property type="entry name" value="RND_pump_MFP"/>
</dbReference>
<evidence type="ECO:0000256" key="1">
    <source>
        <dbReference type="ARBA" id="ARBA00023054"/>
    </source>
</evidence>
<dbReference type="AlphaFoldDB" id="A0A3B0RG98"/>
<name>A0A3B0RG98_9ZZZZ</name>
<dbReference type="InterPro" id="IPR030190">
    <property type="entry name" value="MacA_alpha-hairpin_sf"/>
</dbReference>
<feature type="domain" description="CzcB-like barrel-sandwich hybrid" evidence="4">
    <location>
        <begin position="61"/>
        <end position="211"/>
    </location>
</feature>
<sequence>MRNFVYTTRMVLALLLVLALPVDVAHAQARKSLVGVDKVRAEPLSQTVPVIATLIARQSGAVAVEIGGTVRQLKVAVGDQIKKGQVIAVLEADTRTARAKVLEAELAGLQALLDVAQIDLTLAKQEMDRQGRLKKSNAFNRSVYETRLQNFARAQAQISRAKAAIAAKQADIDVLELEISKSTITSPYAGVVVRRRTEQGSYVRSGDAVVELIGDKQLEIEANVPALRIVGLNPGSKVNAELADGTRFIATVRAILPVENPRTRTRPVRFSPVWPQDTARLASGQSVTLLLPTGKARQVVTVHKDAIVNKAGRNVVFVIRDGKAESRNVTLGVATGGRIEVIAGLKAGEVTVVRGNERLRQGSAVKVATGS</sequence>
<dbReference type="GO" id="GO:0019898">
    <property type="term" value="C:extrinsic component of membrane"/>
    <property type="evidence" value="ECO:0007669"/>
    <property type="project" value="InterPro"/>
</dbReference>
<proteinExistence type="predicted"/>
<accession>A0A3B0RG98</accession>
<dbReference type="PANTHER" id="PTHR30469:SF15">
    <property type="entry name" value="HLYD FAMILY OF SECRETION PROTEINS"/>
    <property type="match status" value="1"/>
</dbReference>
<dbReference type="SUPFAM" id="SSF111369">
    <property type="entry name" value="HlyD-like secretion proteins"/>
    <property type="match status" value="1"/>
</dbReference>
<evidence type="ECO:0000313" key="6">
    <source>
        <dbReference type="EMBL" id="VAV91049.1"/>
    </source>
</evidence>
<dbReference type="Pfam" id="PF25954">
    <property type="entry name" value="Beta-barrel_RND_2"/>
    <property type="match status" value="1"/>
</dbReference>